<sequence length="174" mass="18941">MLCGSLASLTPIERASSPDLWFGEAGWRYQKTAIMTTQPTPTVCLLGQSDGAGVQYCAVQVAEPQVAEPPPIPVALQQPTHLSTLSPSHPPVLEQPRIDPTLAINGQGFSVQPPTSLICWLLIGARSKSLSVHPVISSPSRRRPSLSHHALTSWRRPPGSSYQWVIPRRCPRSR</sequence>
<dbReference type="HOGENOM" id="CLU_1540157_0_0_1"/>
<dbReference type="VEuPathDB" id="FungiDB:GGTG_02530"/>
<accession>J3NMM4</accession>
<reference evidence="2" key="2">
    <citation type="submission" date="2010-07" db="EMBL/GenBank/DDBJ databases">
        <authorList>
            <consortium name="The Broad Institute Genome Sequencing Platform"/>
            <consortium name="Broad Institute Genome Sequencing Center for Infectious Disease"/>
            <person name="Ma L.-J."/>
            <person name="Dead R."/>
            <person name="Young S."/>
            <person name="Zeng Q."/>
            <person name="Koehrsen M."/>
            <person name="Alvarado L."/>
            <person name="Berlin A."/>
            <person name="Chapman S.B."/>
            <person name="Chen Z."/>
            <person name="Freedman E."/>
            <person name="Gellesch M."/>
            <person name="Goldberg J."/>
            <person name="Griggs A."/>
            <person name="Gujja S."/>
            <person name="Heilman E.R."/>
            <person name="Heiman D."/>
            <person name="Hepburn T."/>
            <person name="Howarth C."/>
            <person name="Jen D."/>
            <person name="Larson L."/>
            <person name="Mehta T."/>
            <person name="Neiman D."/>
            <person name="Pearson M."/>
            <person name="Roberts A."/>
            <person name="Saif S."/>
            <person name="Shea T."/>
            <person name="Shenoy N."/>
            <person name="Sisk P."/>
            <person name="Stolte C."/>
            <person name="Sykes S."/>
            <person name="Walk T."/>
            <person name="White J."/>
            <person name="Yandava C."/>
            <person name="Haas B."/>
            <person name="Nusbaum C."/>
            <person name="Birren B."/>
        </authorList>
    </citation>
    <scope>NUCLEOTIDE SEQUENCE</scope>
    <source>
        <strain evidence="2">R3-111a-1</strain>
    </source>
</reference>
<dbReference type="EMBL" id="GL385395">
    <property type="protein sequence ID" value="EJT82557.1"/>
    <property type="molecule type" value="Genomic_DNA"/>
</dbReference>
<dbReference type="AlphaFoldDB" id="J3NMM4"/>
<dbReference type="EnsemblFungi" id="EJT82557">
    <property type="protein sequence ID" value="EJT82557"/>
    <property type="gene ID" value="GGTG_02530"/>
</dbReference>
<name>J3NMM4_GAET3</name>
<dbReference type="GeneID" id="20342988"/>
<organism evidence="2">
    <name type="scientific">Gaeumannomyces tritici (strain R3-111a-1)</name>
    <name type="common">Wheat and barley take-all root rot fungus</name>
    <name type="synonym">Gaeumannomyces graminis var. tritici</name>
    <dbReference type="NCBI Taxonomy" id="644352"/>
    <lineage>
        <taxon>Eukaryota</taxon>
        <taxon>Fungi</taxon>
        <taxon>Dikarya</taxon>
        <taxon>Ascomycota</taxon>
        <taxon>Pezizomycotina</taxon>
        <taxon>Sordariomycetes</taxon>
        <taxon>Sordariomycetidae</taxon>
        <taxon>Magnaporthales</taxon>
        <taxon>Magnaporthaceae</taxon>
        <taxon>Gaeumannomyces</taxon>
    </lineage>
</organism>
<evidence type="ECO:0000313" key="4">
    <source>
        <dbReference type="Proteomes" id="UP000006039"/>
    </source>
</evidence>
<evidence type="ECO:0000313" key="3">
    <source>
        <dbReference type="EnsemblFungi" id="EJT82557"/>
    </source>
</evidence>
<reference evidence="2" key="3">
    <citation type="submission" date="2010-09" db="EMBL/GenBank/DDBJ databases">
        <title>Annotation of Gaeumannomyces graminis var. tritici R3-111a-1.</title>
        <authorList>
            <consortium name="The Broad Institute Genome Sequencing Platform"/>
            <person name="Ma L.-J."/>
            <person name="Dead R."/>
            <person name="Young S.K."/>
            <person name="Zeng Q."/>
            <person name="Gargeya S."/>
            <person name="Fitzgerald M."/>
            <person name="Haas B."/>
            <person name="Abouelleil A."/>
            <person name="Alvarado L."/>
            <person name="Arachchi H.M."/>
            <person name="Berlin A."/>
            <person name="Brown A."/>
            <person name="Chapman S.B."/>
            <person name="Chen Z."/>
            <person name="Dunbar C."/>
            <person name="Freedman E."/>
            <person name="Gearin G."/>
            <person name="Gellesch M."/>
            <person name="Goldberg J."/>
            <person name="Griggs A."/>
            <person name="Gujja S."/>
            <person name="Heiman D."/>
            <person name="Howarth C."/>
            <person name="Larson L."/>
            <person name="Lui A."/>
            <person name="MacDonald P.J.P."/>
            <person name="Mehta T."/>
            <person name="Montmayeur A."/>
            <person name="Murphy C."/>
            <person name="Neiman D."/>
            <person name="Pearson M."/>
            <person name="Priest M."/>
            <person name="Roberts A."/>
            <person name="Saif S."/>
            <person name="Shea T."/>
            <person name="Shenoy N."/>
            <person name="Sisk P."/>
            <person name="Stolte C."/>
            <person name="Sykes S."/>
            <person name="Yandava C."/>
            <person name="Wortman J."/>
            <person name="Nusbaum C."/>
            <person name="Birren B."/>
        </authorList>
    </citation>
    <scope>NUCLEOTIDE SEQUENCE</scope>
    <source>
        <strain evidence="2">R3-111a-1</strain>
    </source>
</reference>
<feature type="region of interest" description="Disordered" evidence="1">
    <location>
        <begin position="134"/>
        <end position="160"/>
    </location>
</feature>
<reference evidence="3" key="4">
    <citation type="journal article" date="2015" name="G3 (Bethesda)">
        <title>Genome sequences of three phytopathogenic species of the Magnaporthaceae family of fungi.</title>
        <authorList>
            <person name="Okagaki L.H."/>
            <person name="Nunes C.C."/>
            <person name="Sailsbery J."/>
            <person name="Clay B."/>
            <person name="Brown D."/>
            <person name="John T."/>
            <person name="Oh Y."/>
            <person name="Young N."/>
            <person name="Fitzgerald M."/>
            <person name="Haas B.J."/>
            <person name="Zeng Q."/>
            <person name="Young S."/>
            <person name="Adiconis X."/>
            <person name="Fan L."/>
            <person name="Levin J.Z."/>
            <person name="Mitchell T.K."/>
            <person name="Okubara P.A."/>
            <person name="Farman M.L."/>
            <person name="Kohn L.M."/>
            <person name="Birren B."/>
            <person name="Ma L.-J."/>
            <person name="Dean R.A."/>
        </authorList>
    </citation>
    <scope>NUCLEOTIDE SEQUENCE</scope>
    <source>
        <strain evidence="3">R3-111a-1</strain>
    </source>
</reference>
<keyword evidence="4" id="KW-1185">Reference proteome</keyword>
<dbReference type="RefSeq" id="XP_009218566.1">
    <property type="nucleotide sequence ID" value="XM_009220302.1"/>
</dbReference>
<gene>
    <name evidence="3" type="primary">20342988</name>
    <name evidence="2" type="ORF">GGTG_02530</name>
</gene>
<evidence type="ECO:0000256" key="1">
    <source>
        <dbReference type="SAM" id="MobiDB-lite"/>
    </source>
</evidence>
<reference evidence="4" key="1">
    <citation type="submission" date="2010-07" db="EMBL/GenBank/DDBJ databases">
        <title>The genome sequence of Gaeumannomyces graminis var. tritici strain R3-111a-1.</title>
        <authorList>
            <consortium name="The Broad Institute Genome Sequencing Platform"/>
            <person name="Ma L.-J."/>
            <person name="Dead R."/>
            <person name="Young S."/>
            <person name="Zeng Q."/>
            <person name="Koehrsen M."/>
            <person name="Alvarado L."/>
            <person name="Berlin A."/>
            <person name="Chapman S.B."/>
            <person name="Chen Z."/>
            <person name="Freedman E."/>
            <person name="Gellesch M."/>
            <person name="Goldberg J."/>
            <person name="Griggs A."/>
            <person name="Gujja S."/>
            <person name="Heilman E.R."/>
            <person name="Heiman D."/>
            <person name="Hepburn T."/>
            <person name="Howarth C."/>
            <person name="Jen D."/>
            <person name="Larson L."/>
            <person name="Mehta T."/>
            <person name="Neiman D."/>
            <person name="Pearson M."/>
            <person name="Roberts A."/>
            <person name="Saif S."/>
            <person name="Shea T."/>
            <person name="Shenoy N."/>
            <person name="Sisk P."/>
            <person name="Stolte C."/>
            <person name="Sykes S."/>
            <person name="Walk T."/>
            <person name="White J."/>
            <person name="Yandava C."/>
            <person name="Haas B."/>
            <person name="Nusbaum C."/>
            <person name="Birren B."/>
        </authorList>
    </citation>
    <scope>NUCLEOTIDE SEQUENCE [LARGE SCALE GENOMIC DNA]</scope>
    <source>
        <strain evidence="4">R3-111a-1</strain>
    </source>
</reference>
<reference evidence="3" key="5">
    <citation type="submission" date="2018-04" db="UniProtKB">
        <authorList>
            <consortium name="EnsemblFungi"/>
        </authorList>
    </citation>
    <scope>IDENTIFICATION</scope>
    <source>
        <strain evidence="3">R3-111a-1</strain>
    </source>
</reference>
<protein>
    <submittedName>
        <fullName evidence="2 3">Uncharacterized protein</fullName>
    </submittedName>
</protein>
<dbReference type="Proteomes" id="UP000006039">
    <property type="component" value="Unassembled WGS sequence"/>
</dbReference>
<evidence type="ECO:0000313" key="2">
    <source>
        <dbReference type="EMBL" id="EJT82557.1"/>
    </source>
</evidence>
<proteinExistence type="predicted"/>